<dbReference type="PROSITE" id="PS00934">
    <property type="entry name" value="GLYOXALASE_I_1"/>
    <property type="match status" value="1"/>
</dbReference>
<dbReference type="InterPro" id="IPR004360">
    <property type="entry name" value="Glyas_Fos-R_dOase_dom"/>
</dbReference>
<keyword evidence="1" id="KW-0479">Metal-binding</keyword>
<sequence length="132" mass="15018">MQIKKLDHVGIRVMNVEKSMQFYKTLGFQGIREDYKEQVFVVKHPSGIEINLIAHGDNDHDRRNILMDVDVRYPGYTHYAIEVGSVEDAKAFFESINIKITGGPVTFGDGKTSIFIRDPDLNVLEFTELPTS</sequence>
<dbReference type="EMBL" id="QXHD01000004">
    <property type="protein sequence ID" value="NEZ60864.1"/>
    <property type="molecule type" value="Genomic_DNA"/>
</dbReference>
<dbReference type="InterPro" id="IPR029068">
    <property type="entry name" value="Glyas_Bleomycin-R_OHBP_Dase"/>
</dbReference>
<name>A0A6M0RXG9_9CYAN</name>
<dbReference type="InterPro" id="IPR050383">
    <property type="entry name" value="GlyoxalaseI/FosfomycinResist"/>
</dbReference>
<protein>
    <submittedName>
        <fullName evidence="3">VOC family protein</fullName>
    </submittedName>
</protein>
<evidence type="ECO:0000259" key="2">
    <source>
        <dbReference type="PROSITE" id="PS51819"/>
    </source>
</evidence>
<dbReference type="PANTHER" id="PTHR21366">
    <property type="entry name" value="GLYOXALASE FAMILY PROTEIN"/>
    <property type="match status" value="1"/>
</dbReference>
<dbReference type="PROSITE" id="PS51819">
    <property type="entry name" value="VOC"/>
    <property type="match status" value="1"/>
</dbReference>
<dbReference type="AlphaFoldDB" id="A0A6M0RXG9"/>
<proteinExistence type="predicted"/>
<accession>A0A6M0RXG9</accession>
<dbReference type="InterPro" id="IPR018146">
    <property type="entry name" value="Glyoxalase_1_CS"/>
</dbReference>
<evidence type="ECO:0000313" key="4">
    <source>
        <dbReference type="Proteomes" id="UP000481033"/>
    </source>
</evidence>
<dbReference type="GO" id="GO:0046872">
    <property type="term" value="F:metal ion binding"/>
    <property type="evidence" value="ECO:0007669"/>
    <property type="project" value="UniProtKB-KW"/>
</dbReference>
<dbReference type="GO" id="GO:0004462">
    <property type="term" value="F:lactoylglutathione lyase activity"/>
    <property type="evidence" value="ECO:0007669"/>
    <property type="project" value="InterPro"/>
</dbReference>
<evidence type="ECO:0000256" key="1">
    <source>
        <dbReference type="ARBA" id="ARBA00022723"/>
    </source>
</evidence>
<organism evidence="3 4">
    <name type="scientific">Adonisia turfae CCMR0081</name>
    <dbReference type="NCBI Taxonomy" id="2292702"/>
    <lineage>
        <taxon>Bacteria</taxon>
        <taxon>Bacillati</taxon>
        <taxon>Cyanobacteriota</taxon>
        <taxon>Adonisia</taxon>
        <taxon>Adonisia turfae</taxon>
    </lineage>
</organism>
<dbReference type="RefSeq" id="WP_163703175.1">
    <property type="nucleotide sequence ID" value="NZ_QXHD01000004.1"/>
</dbReference>
<keyword evidence="4" id="KW-1185">Reference proteome</keyword>
<gene>
    <name evidence="3" type="ORF">DXZ20_35570</name>
</gene>
<dbReference type="Gene3D" id="3.10.180.10">
    <property type="entry name" value="2,3-Dihydroxybiphenyl 1,2-Dioxygenase, domain 1"/>
    <property type="match status" value="1"/>
</dbReference>
<dbReference type="Pfam" id="PF00903">
    <property type="entry name" value="Glyoxalase"/>
    <property type="match status" value="1"/>
</dbReference>
<dbReference type="CDD" id="cd06587">
    <property type="entry name" value="VOC"/>
    <property type="match status" value="1"/>
</dbReference>
<comment type="caution">
    <text evidence="3">The sequence shown here is derived from an EMBL/GenBank/DDBJ whole genome shotgun (WGS) entry which is preliminary data.</text>
</comment>
<feature type="domain" description="VOC" evidence="2">
    <location>
        <begin position="5"/>
        <end position="129"/>
    </location>
</feature>
<dbReference type="SUPFAM" id="SSF54593">
    <property type="entry name" value="Glyoxalase/Bleomycin resistance protein/Dihydroxybiphenyl dioxygenase"/>
    <property type="match status" value="1"/>
</dbReference>
<dbReference type="Proteomes" id="UP000481033">
    <property type="component" value="Unassembled WGS sequence"/>
</dbReference>
<reference evidence="3 4" key="1">
    <citation type="journal article" date="2020" name="Microb. Ecol.">
        <title>Ecogenomics of the Marine Benthic Filamentous Cyanobacterium Adonisia.</title>
        <authorList>
            <person name="Walter J.M."/>
            <person name="Coutinho F.H."/>
            <person name="Leomil L."/>
            <person name="Hargreaves P.I."/>
            <person name="Campeao M.E."/>
            <person name="Vieira V.V."/>
            <person name="Silva B.S."/>
            <person name="Fistarol G.O."/>
            <person name="Salomon P.S."/>
            <person name="Sawabe T."/>
            <person name="Mino S."/>
            <person name="Hosokawa M."/>
            <person name="Miyashita H."/>
            <person name="Maruyama F."/>
            <person name="van Verk M.C."/>
            <person name="Dutilh B.E."/>
            <person name="Thompson C.C."/>
            <person name="Thompson F.L."/>
        </authorList>
    </citation>
    <scope>NUCLEOTIDE SEQUENCE [LARGE SCALE GENOMIC DNA]</scope>
    <source>
        <strain evidence="3 4">CCMR0081</strain>
    </source>
</reference>
<evidence type="ECO:0000313" key="3">
    <source>
        <dbReference type="EMBL" id="NEZ60864.1"/>
    </source>
</evidence>
<dbReference type="InterPro" id="IPR037523">
    <property type="entry name" value="VOC_core"/>
</dbReference>
<dbReference type="PANTHER" id="PTHR21366:SF14">
    <property type="entry name" value="GLYOXALASE DOMAIN-CONTAINING PROTEIN 5"/>
    <property type="match status" value="1"/>
</dbReference>